<dbReference type="AlphaFoldDB" id="A0AA38INS6"/>
<organism evidence="2 3">
    <name type="scientific">Zophobas morio</name>
    <dbReference type="NCBI Taxonomy" id="2755281"/>
    <lineage>
        <taxon>Eukaryota</taxon>
        <taxon>Metazoa</taxon>
        <taxon>Ecdysozoa</taxon>
        <taxon>Arthropoda</taxon>
        <taxon>Hexapoda</taxon>
        <taxon>Insecta</taxon>
        <taxon>Pterygota</taxon>
        <taxon>Neoptera</taxon>
        <taxon>Endopterygota</taxon>
        <taxon>Coleoptera</taxon>
        <taxon>Polyphaga</taxon>
        <taxon>Cucujiformia</taxon>
        <taxon>Tenebrionidae</taxon>
        <taxon>Zophobas</taxon>
    </lineage>
</organism>
<dbReference type="Gene3D" id="1.20.1280.50">
    <property type="match status" value="1"/>
</dbReference>
<dbReference type="SMART" id="SM00992">
    <property type="entry name" value="YccV-like"/>
    <property type="match status" value="1"/>
</dbReference>
<dbReference type="InterPro" id="IPR032698">
    <property type="entry name" value="SirB1_N"/>
</dbReference>
<dbReference type="InterPro" id="IPR036623">
    <property type="entry name" value="Hemimethylated_DNA-bd_sf"/>
</dbReference>
<dbReference type="Proteomes" id="UP001168821">
    <property type="component" value="Unassembled WGS sequence"/>
</dbReference>
<dbReference type="GO" id="GO:0003677">
    <property type="term" value="F:DNA binding"/>
    <property type="evidence" value="ECO:0007669"/>
    <property type="project" value="InterPro"/>
</dbReference>
<keyword evidence="3" id="KW-1185">Reference proteome</keyword>
<dbReference type="InterPro" id="IPR011722">
    <property type="entry name" value="Hemimethylated_DNA-bd_dom"/>
</dbReference>
<dbReference type="EMBL" id="JALNTZ010000003">
    <property type="protein sequence ID" value="KAJ3657476.1"/>
    <property type="molecule type" value="Genomic_DNA"/>
</dbReference>
<comment type="caution">
    <text evidence="2">The sequence shown here is derived from an EMBL/GenBank/DDBJ whole genome shotgun (WGS) entry which is preliminary data.</text>
</comment>
<dbReference type="SUPFAM" id="SSF81383">
    <property type="entry name" value="F-box domain"/>
    <property type="match status" value="1"/>
</dbReference>
<dbReference type="Pfam" id="PF13369">
    <property type="entry name" value="Transglut_core2"/>
    <property type="match status" value="1"/>
</dbReference>
<dbReference type="Pfam" id="PF12937">
    <property type="entry name" value="F-box-like"/>
    <property type="match status" value="1"/>
</dbReference>
<reference evidence="2" key="1">
    <citation type="journal article" date="2023" name="G3 (Bethesda)">
        <title>Whole genome assemblies of Zophobas morio and Tenebrio molitor.</title>
        <authorList>
            <person name="Kaur S."/>
            <person name="Stinson S.A."/>
            <person name="diCenzo G.C."/>
        </authorList>
    </citation>
    <scope>NUCLEOTIDE SEQUENCE</scope>
    <source>
        <strain evidence="2">QUZm001</strain>
    </source>
</reference>
<dbReference type="PANTHER" id="PTHR31350:SF21">
    <property type="entry name" value="F-BOX ONLY PROTEIN 21"/>
    <property type="match status" value="1"/>
</dbReference>
<accession>A0AA38INS6</accession>
<evidence type="ECO:0000313" key="2">
    <source>
        <dbReference type="EMBL" id="KAJ3657476.1"/>
    </source>
</evidence>
<evidence type="ECO:0000259" key="1">
    <source>
        <dbReference type="SMART" id="SM00992"/>
    </source>
</evidence>
<gene>
    <name evidence="2" type="ORF">Zmor_009275</name>
</gene>
<dbReference type="InterPro" id="IPR036047">
    <property type="entry name" value="F-box-like_dom_sf"/>
</dbReference>
<name>A0AA38INS6_9CUCU</name>
<evidence type="ECO:0000313" key="3">
    <source>
        <dbReference type="Proteomes" id="UP001168821"/>
    </source>
</evidence>
<dbReference type="Gene3D" id="2.30.30.390">
    <property type="entry name" value="Hemimethylated DNA-binding domain"/>
    <property type="match status" value="1"/>
</dbReference>
<protein>
    <recommendedName>
        <fullName evidence="1">Hemimethylated DNA-binding domain-containing protein</fullName>
    </recommendedName>
</protein>
<feature type="domain" description="Hemimethylated DNA-binding" evidence="1">
    <location>
        <begin position="483"/>
        <end position="582"/>
    </location>
</feature>
<dbReference type="PANTHER" id="PTHR31350">
    <property type="entry name" value="SI:DKEY-261L7.2"/>
    <property type="match status" value="1"/>
</dbReference>
<dbReference type="SUPFAM" id="SSF141255">
    <property type="entry name" value="YccV-like"/>
    <property type="match status" value="1"/>
</dbReference>
<proteinExistence type="predicted"/>
<dbReference type="Pfam" id="PF08755">
    <property type="entry name" value="YccV-like"/>
    <property type="match status" value="1"/>
</dbReference>
<sequence length="610" mass="70637">MDQIPVELIEKILSHENITIQDVCNFSASCKFFRQLVLNSSAIWKQKFRHKWPRFVPLFDNCYSNFFDEVQYIYNLKNRVLRLLEQMPQRFYKRYQLSETDFEQWSDLVKEKEQTYHYLIMILMDIINTSECIKSIETVPLNTPGNKTLQYYASKALRFIKQQHLAAVWQQYILLPLKQQTLEKGAIFVAQWCQTDLDITQENVQTDLDFIANLVKQRVTDLNPVHQLLKAPQSQLDAWKHENLDQSQWSIAECRQIIVAMRGVIYTELGFCGNSYNYFMSENSLINKVLERRTGLPILLAIIYESVGRRLGVLFEPINFPAHFLLRFTESVGINPTVYYIDTFNGGDVVQKLACPYSNPTSRRALLPVATAIQVVERMVNNLELSTRQHIEPNGRATFLRAILELLVLVSPQDLSAILSLAKLYNLHKVNTQPLEDYVVALKFETPGPVEGILETLRGFSKQDLEDELDLHTDDPVVERPPEVKYAVGMVMTDITQNDKCVIFGWSAGCPAASECQESRQWPRGAGAGQRQVIYNVLVEDGSYRYAEQDMLSPSSDPGSLESNKDLGRHFSHFFENHFVPNAEKEKQYRYDTRVRQKFYHEMLLTHYKP</sequence>
<dbReference type="InterPro" id="IPR001810">
    <property type="entry name" value="F-box_dom"/>
</dbReference>